<sequence>MAEILNYGPKLPTMDDLLQFLRAYPMYRNTLVKYIEQQEGRNRDTTIEDLTARLLLLNPMQPYAGGQPRNFLSAWALKREREEAVAGVMQEIVVEVAETEQPAPEQHNVEVAQLKKEEVPQPEEVAQAAEEVPQLAERVPAEGDQADAEHDFRELVL</sequence>
<evidence type="ECO:0000256" key="1">
    <source>
        <dbReference type="SAM" id="MobiDB-lite"/>
    </source>
</evidence>
<organism evidence="4">
    <name type="scientific">Gongylonema pulchrum</name>
    <dbReference type="NCBI Taxonomy" id="637853"/>
    <lineage>
        <taxon>Eukaryota</taxon>
        <taxon>Metazoa</taxon>
        <taxon>Ecdysozoa</taxon>
        <taxon>Nematoda</taxon>
        <taxon>Chromadorea</taxon>
        <taxon>Rhabditida</taxon>
        <taxon>Spirurina</taxon>
        <taxon>Spiruromorpha</taxon>
        <taxon>Spiruroidea</taxon>
        <taxon>Gongylonematidae</taxon>
        <taxon>Gongylonema</taxon>
    </lineage>
</organism>
<feature type="region of interest" description="Disordered" evidence="1">
    <location>
        <begin position="118"/>
        <end position="157"/>
    </location>
</feature>
<feature type="compositionally biased region" description="Low complexity" evidence="1">
    <location>
        <begin position="122"/>
        <end position="134"/>
    </location>
</feature>
<dbReference type="Proteomes" id="UP000271098">
    <property type="component" value="Unassembled WGS sequence"/>
</dbReference>
<protein>
    <submittedName>
        <fullName evidence="4">Genome assembly, chromosome: II</fullName>
    </submittedName>
</protein>
<keyword evidence="3" id="KW-1185">Reference proteome</keyword>
<reference evidence="4" key="1">
    <citation type="submission" date="2016-06" db="UniProtKB">
        <authorList>
            <consortium name="WormBaseParasite"/>
        </authorList>
    </citation>
    <scope>IDENTIFICATION</scope>
</reference>
<evidence type="ECO:0000313" key="4">
    <source>
        <dbReference type="WBParaSite" id="GPUH_0000458901-mRNA-1"/>
    </source>
</evidence>
<evidence type="ECO:0000313" key="2">
    <source>
        <dbReference type="EMBL" id="VDK46005.1"/>
    </source>
</evidence>
<evidence type="ECO:0000313" key="3">
    <source>
        <dbReference type="Proteomes" id="UP000271098"/>
    </source>
</evidence>
<dbReference type="AlphaFoldDB" id="A0A183D791"/>
<accession>A0A183D791</accession>
<reference evidence="2 3" key="2">
    <citation type="submission" date="2018-11" db="EMBL/GenBank/DDBJ databases">
        <authorList>
            <consortium name="Pathogen Informatics"/>
        </authorList>
    </citation>
    <scope>NUCLEOTIDE SEQUENCE [LARGE SCALE GENOMIC DNA]</scope>
</reference>
<proteinExistence type="predicted"/>
<name>A0A183D791_9BILA</name>
<feature type="compositionally biased region" description="Basic and acidic residues" evidence="1">
    <location>
        <begin position="147"/>
        <end position="157"/>
    </location>
</feature>
<dbReference type="EMBL" id="UYRT01008807">
    <property type="protein sequence ID" value="VDK46005.1"/>
    <property type="molecule type" value="Genomic_DNA"/>
</dbReference>
<dbReference type="WBParaSite" id="GPUH_0000458901-mRNA-1">
    <property type="protein sequence ID" value="GPUH_0000458901-mRNA-1"/>
    <property type="gene ID" value="GPUH_0000458901"/>
</dbReference>
<gene>
    <name evidence="2" type="ORF">GPUH_LOCUS4582</name>
</gene>